<dbReference type="EMBL" id="KZ293470">
    <property type="protein sequence ID" value="PBK62001.1"/>
    <property type="molecule type" value="Genomic_DNA"/>
</dbReference>
<protein>
    <submittedName>
        <fullName evidence="1">Uncharacterized protein</fullName>
    </submittedName>
</protein>
<dbReference type="AlphaFoldDB" id="A0A2H3ATC3"/>
<name>A0A2H3ATC3_9AGAR</name>
<evidence type="ECO:0000313" key="2">
    <source>
        <dbReference type="Proteomes" id="UP000218334"/>
    </source>
</evidence>
<keyword evidence="2" id="KW-1185">Reference proteome</keyword>
<accession>A0A2H3ATC3</accession>
<organism evidence="1 2">
    <name type="scientific">Armillaria solidipes</name>
    <dbReference type="NCBI Taxonomy" id="1076256"/>
    <lineage>
        <taxon>Eukaryota</taxon>
        <taxon>Fungi</taxon>
        <taxon>Dikarya</taxon>
        <taxon>Basidiomycota</taxon>
        <taxon>Agaricomycotina</taxon>
        <taxon>Agaricomycetes</taxon>
        <taxon>Agaricomycetidae</taxon>
        <taxon>Agaricales</taxon>
        <taxon>Marasmiineae</taxon>
        <taxon>Physalacriaceae</taxon>
        <taxon>Armillaria</taxon>
    </lineage>
</organism>
<reference evidence="2" key="1">
    <citation type="journal article" date="2017" name="Nat. Ecol. Evol.">
        <title>Genome expansion and lineage-specific genetic innovations in the forest pathogenic fungi Armillaria.</title>
        <authorList>
            <person name="Sipos G."/>
            <person name="Prasanna A.N."/>
            <person name="Walter M.C."/>
            <person name="O'Connor E."/>
            <person name="Balint B."/>
            <person name="Krizsan K."/>
            <person name="Kiss B."/>
            <person name="Hess J."/>
            <person name="Varga T."/>
            <person name="Slot J."/>
            <person name="Riley R."/>
            <person name="Boka B."/>
            <person name="Rigling D."/>
            <person name="Barry K."/>
            <person name="Lee J."/>
            <person name="Mihaltcheva S."/>
            <person name="LaButti K."/>
            <person name="Lipzen A."/>
            <person name="Waldron R."/>
            <person name="Moloney N.M."/>
            <person name="Sperisen C."/>
            <person name="Kredics L."/>
            <person name="Vagvoelgyi C."/>
            <person name="Patrignani A."/>
            <person name="Fitzpatrick D."/>
            <person name="Nagy I."/>
            <person name="Doyle S."/>
            <person name="Anderson J.B."/>
            <person name="Grigoriev I.V."/>
            <person name="Gueldener U."/>
            <person name="Muensterkoetter M."/>
            <person name="Nagy L.G."/>
        </authorList>
    </citation>
    <scope>NUCLEOTIDE SEQUENCE [LARGE SCALE GENOMIC DNA]</scope>
    <source>
        <strain evidence="2">28-4</strain>
    </source>
</reference>
<dbReference type="Proteomes" id="UP000218334">
    <property type="component" value="Unassembled WGS sequence"/>
</dbReference>
<evidence type="ECO:0000313" key="1">
    <source>
        <dbReference type="EMBL" id="PBK62001.1"/>
    </source>
</evidence>
<gene>
    <name evidence="1" type="ORF">ARMSODRAFT_980995</name>
</gene>
<sequence>MSKMRDARRWWGVCGLGRAVGIDAGFGRGWQWRGRWCSHLHHFGVVRRVLDSRVDSQMDIIVATFVECQEADLALALLLVPYCPTAPSPVCPPSTASMLYPLPYASVILGPPPSFPLSSSSPCSLSLSSCLLWHLILDLRCVQAIGPDVDVGDTG</sequence>
<proteinExistence type="predicted"/>